<dbReference type="VEuPathDB" id="FungiDB:AeMF1_021706"/>
<comment type="caution">
    <text evidence="2">The sequence shown here is derived from an EMBL/GenBank/DDBJ whole genome shotgun (WGS) entry which is preliminary data.</text>
</comment>
<accession>A0A6G0WS74</accession>
<protein>
    <submittedName>
        <fullName evidence="2">Uncharacterized protein</fullName>
    </submittedName>
</protein>
<sequence>MGPRIHAQHCKRMDLSAAIESKRQQAWTRIFAYPRIQQLLSIALEMEAQWQRQEDGDYTSMEPALPSWKLFQMRVLLNLFHGMPPTLPPPLRFKKSTRAIDFKGKRMGRNKRRVLRSPPPRFPWP</sequence>
<keyword evidence="3" id="KW-1185">Reference proteome</keyword>
<organism evidence="2 3">
    <name type="scientific">Aphanomyces euteiches</name>
    <dbReference type="NCBI Taxonomy" id="100861"/>
    <lineage>
        <taxon>Eukaryota</taxon>
        <taxon>Sar</taxon>
        <taxon>Stramenopiles</taxon>
        <taxon>Oomycota</taxon>
        <taxon>Saprolegniomycetes</taxon>
        <taxon>Saprolegniales</taxon>
        <taxon>Verrucalvaceae</taxon>
        <taxon>Aphanomyces</taxon>
    </lineage>
</organism>
<feature type="region of interest" description="Disordered" evidence="1">
    <location>
        <begin position="98"/>
        <end position="125"/>
    </location>
</feature>
<evidence type="ECO:0000313" key="3">
    <source>
        <dbReference type="Proteomes" id="UP000481153"/>
    </source>
</evidence>
<dbReference type="Proteomes" id="UP000481153">
    <property type="component" value="Unassembled WGS sequence"/>
</dbReference>
<name>A0A6G0WS74_9STRA</name>
<evidence type="ECO:0000313" key="2">
    <source>
        <dbReference type="EMBL" id="KAF0730282.1"/>
    </source>
</evidence>
<reference evidence="2 3" key="1">
    <citation type="submission" date="2019-07" db="EMBL/GenBank/DDBJ databases">
        <title>Genomics analysis of Aphanomyces spp. identifies a new class of oomycete effector associated with host adaptation.</title>
        <authorList>
            <person name="Gaulin E."/>
        </authorList>
    </citation>
    <scope>NUCLEOTIDE SEQUENCE [LARGE SCALE GENOMIC DNA]</scope>
    <source>
        <strain evidence="2 3">ATCC 201684</strain>
    </source>
</reference>
<feature type="compositionally biased region" description="Basic residues" evidence="1">
    <location>
        <begin position="105"/>
        <end position="115"/>
    </location>
</feature>
<evidence type="ECO:0000256" key="1">
    <source>
        <dbReference type="SAM" id="MobiDB-lite"/>
    </source>
</evidence>
<gene>
    <name evidence="2" type="ORF">Ae201684_012283</name>
</gene>
<dbReference type="EMBL" id="VJMJ01000155">
    <property type="protein sequence ID" value="KAF0730282.1"/>
    <property type="molecule type" value="Genomic_DNA"/>
</dbReference>
<dbReference type="AlphaFoldDB" id="A0A6G0WS74"/>
<proteinExistence type="predicted"/>
<dbReference type="OrthoDB" id="10309859at2759"/>